<dbReference type="STRING" id="161355.PS9374_03900"/>
<dbReference type="RefSeq" id="WP_068898608.1">
    <property type="nucleotide sequence ID" value="NZ_BDCX01000009.1"/>
</dbReference>
<dbReference type="OrthoDB" id="3537372at2"/>
<dbReference type="AlphaFoldDB" id="A0A171DFG9"/>
<name>A0A171DFG9_9ACTN</name>
<organism evidence="2 3">
    <name type="scientific">Planomonospora sphaerica</name>
    <dbReference type="NCBI Taxonomy" id="161355"/>
    <lineage>
        <taxon>Bacteria</taxon>
        <taxon>Bacillati</taxon>
        <taxon>Actinomycetota</taxon>
        <taxon>Actinomycetes</taxon>
        <taxon>Streptosporangiales</taxon>
        <taxon>Streptosporangiaceae</taxon>
        <taxon>Planomonospora</taxon>
    </lineage>
</organism>
<keyword evidence="3" id="KW-1185">Reference proteome</keyword>
<protein>
    <submittedName>
        <fullName evidence="2">Uncharacterized protein</fullName>
    </submittedName>
</protein>
<gene>
    <name evidence="2" type="ORF">PS9374_03900</name>
</gene>
<reference evidence="3" key="2">
    <citation type="submission" date="2016-04" db="EMBL/GenBank/DDBJ databases">
        <title>Planomonospora sphaerica JCM9374 whole genome shotgun sequence.</title>
        <authorList>
            <person name="Suzuki T."/>
            <person name="Dohra H."/>
            <person name="Kodani S."/>
        </authorList>
    </citation>
    <scope>NUCLEOTIDE SEQUENCE [LARGE SCALE GENOMIC DNA]</scope>
    <source>
        <strain evidence="3">JCM 9374</strain>
    </source>
</reference>
<proteinExistence type="predicted"/>
<feature type="region of interest" description="Disordered" evidence="1">
    <location>
        <begin position="58"/>
        <end position="79"/>
    </location>
</feature>
<comment type="caution">
    <text evidence="2">The sequence shown here is derived from an EMBL/GenBank/DDBJ whole genome shotgun (WGS) entry which is preliminary data.</text>
</comment>
<sequence>MTPEELRRRYGQTWIISPAVAGGWYAVRRTALSVPAQEHGLSEIRCGTNPAELARHLEEETRLEQRPWQRIPTNRDRTS</sequence>
<dbReference type="Proteomes" id="UP000077701">
    <property type="component" value="Unassembled WGS sequence"/>
</dbReference>
<evidence type="ECO:0000256" key="1">
    <source>
        <dbReference type="SAM" id="MobiDB-lite"/>
    </source>
</evidence>
<reference evidence="2 3" key="1">
    <citation type="journal article" date="2016" name="Genome Announc.">
        <title>Draft Genome Sequence of Planomonospora sphaerica JCM9374, a Rare Actinomycete.</title>
        <authorList>
            <person name="Dohra H."/>
            <person name="Suzuki T."/>
            <person name="Inoue Y."/>
            <person name="Kodani S."/>
        </authorList>
    </citation>
    <scope>NUCLEOTIDE SEQUENCE [LARGE SCALE GENOMIC DNA]</scope>
    <source>
        <strain evidence="2 3">JCM 9374</strain>
    </source>
</reference>
<dbReference type="EMBL" id="BDCX01000009">
    <property type="protein sequence ID" value="GAT68239.1"/>
    <property type="molecule type" value="Genomic_DNA"/>
</dbReference>
<accession>A0A171DFG9</accession>
<evidence type="ECO:0000313" key="2">
    <source>
        <dbReference type="EMBL" id="GAT68239.1"/>
    </source>
</evidence>
<evidence type="ECO:0000313" key="3">
    <source>
        <dbReference type="Proteomes" id="UP000077701"/>
    </source>
</evidence>